<dbReference type="InterPro" id="IPR005546">
    <property type="entry name" value="Autotransporte_beta"/>
</dbReference>
<dbReference type="GO" id="GO:0005509">
    <property type="term" value="F:calcium ion binding"/>
    <property type="evidence" value="ECO:0007669"/>
    <property type="project" value="InterPro"/>
</dbReference>
<dbReference type="PROSITE" id="PS51208">
    <property type="entry name" value="AUTOTRANSPORTER"/>
    <property type="match status" value="1"/>
</dbReference>
<dbReference type="InterPro" id="IPR013783">
    <property type="entry name" value="Ig-like_fold"/>
</dbReference>
<accession>A0AAJ5VWJ1</accession>
<dbReference type="SMART" id="SM00869">
    <property type="entry name" value="Autotransporter"/>
    <property type="match status" value="1"/>
</dbReference>
<dbReference type="PANTHER" id="PTHR37494">
    <property type="entry name" value="HEMAGGLUTININ"/>
    <property type="match status" value="1"/>
</dbReference>
<reference evidence="2" key="1">
    <citation type="submission" date="2023-03" db="EMBL/GenBank/DDBJ databases">
        <title>Andean soil-derived lignocellulolytic bacterial consortium as a source of novel taxa and putative plastic-active enzymes.</title>
        <authorList>
            <person name="Diaz-Garcia L."/>
            <person name="Chuvochina M."/>
            <person name="Feuerriegel G."/>
            <person name="Bunk B."/>
            <person name="Sproer C."/>
            <person name="Streit W.R."/>
            <person name="Rodriguez L.M."/>
            <person name="Overmann J."/>
            <person name="Jimenez D.J."/>
        </authorList>
    </citation>
    <scope>NUCLEOTIDE SEQUENCE</scope>
    <source>
        <strain evidence="2">MAG 4196</strain>
    </source>
</reference>
<dbReference type="Proteomes" id="UP001217476">
    <property type="component" value="Chromosome"/>
</dbReference>
<dbReference type="Pfam" id="PF16640">
    <property type="entry name" value="Big_3_5"/>
    <property type="match status" value="6"/>
</dbReference>
<dbReference type="EMBL" id="CP119312">
    <property type="protein sequence ID" value="WEK06206.1"/>
    <property type="molecule type" value="Genomic_DNA"/>
</dbReference>
<feature type="domain" description="Autotransporter" evidence="1">
    <location>
        <begin position="2724"/>
        <end position="2988"/>
    </location>
</feature>
<gene>
    <name evidence="2" type="ORF">P0Y65_08155</name>
</gene>
<dbReference type="InterPro" id="IPR006644">
    <property type="entry name" value="Cadg"/>
</dbReference>
<protein>
    <submittedName>
        <fullName evidence="2">Ig domain-containing protein</fullName>
    </submittedName>
</protein>
<sequence>MLEPATLTVPGTLEAATFGADYQASLAASGGTEPYQYAVSGTLPAGVEFDPVTGVLSGVPRVLGTFPLTLSIVDTNGFSLVQAVELVVAAPDISAVADLPDGGAFVPYSGQVTASGGTAPYSFAVSSGALPLGLSLDPETGSITGTPRVVSEASFAVTVTDADGFSVSVPLRFRVAQVFSITLPADLATARQFQPYGQVLAAAGGTAPYAYAVSDGALPEGLVLDEATGTISGTPSLSGDFAFALTATDANGVGGSVSYRLVVAQAADLVIDETLAPAVAGEAYDQALVLDGGTAPYRFTLVSGALPEGLSFDPSTGRISGTASEDGNFPLAIRITDSNGDSATRTVVLTVEAPEIGVVLELPAVVAGSSFAGSVQVTGGAGPLQFALSGGLPDGLVFDEATGAISGTPVEAGAFPFTITVTDANGYVQSAMGSIVVTAETALSLSASRAEIRFGESVELAATVSSAAKGVAGRVIFAIDGVERAGVPLVNGVALLSLDGLTVGPHNASARFEPAEGFVGSSAELAGGLSVVAADSAVAAVGPAGEVAVGAPAQFVVSVSSEGGFPQGEVVPIVDGIELAPVVLVDGQAAFEHVFVTAGSHAVSVRYAGSDSFAAGIGVVEGGITVFGAASELTLSASPVAPVFGQPVVVTANVSSSFGVPGGHVMFSRAGAEIATVPLVDGVASVTLTDLPAGLSSVDVSYQGDAARLAAAAQIEISNGDSVTTLGLSADPARIYEGASVTLTATIGSGAGPVTGSMVFTVGEVDYPASITGGVASVTLDELAVGSYPVAVRFSGLPGFAASEAVLASDFVVEPAPSDIVVSAQVPRSVAGESVVIPLSVAGGVDPYVFSVAGDLPDGLSLDPATGTISGTPSQAGTLDFTVTATGSAGAPGSVAINLLVLAPAEIVVSTGLDAVTFGAVFEADLSASGGTAPYSYQLSGNLPDGVSFDVQTGRLSGTPTALGQFDLTLIIKDANGFVLEQALVLSVVAPVVTVSAELPEAGAFVPYSGQVSVTGGSAPYGFAVTSGALPDGLSLDPQSGLISGTPRVVAEAEFTVTATDANGFSASLPISLAVAQVFTVTLPQELADGRQAQPYGQTLAASGGTAPYSYAITGGALPAGLELDPQTGAISGTPVDGGSSAFSLTASDANGVSGTADYVLVVAQAATLVPETALESPVAGTPYRQVLAVSGGRSPYRFALVSGALPAGMTFDAASGTIAGTPTEAGVFGFVIAISDAEGDSVTQSFVLDVEAPSVTVVLDLPQAGSNAPFQGTVLVSGGAQPFQFALSGALPAGLTFDPQSGGISGTPTEAGSFPISIIATDANGFSQSADGVITVEDTAPPVVLEVGEIDQEASYDDGYVQTISVTGGTAPYAFSVAAGALPEGLTLDSSTGVISGTPRETGRFSVIVDVTDSAGRRVQRSFALQVSAPAFVPQFPAAVPPATGSEAYSGSVAVTGPGPLSYAVTEGALPPGLTLDPATGALSGTPSAAGRFAFEITATDVHQQSASADYSLVVSAPEFAIEGALPDAMGGADYGATLLPSGGRAPYRLVLTSPLPGGLQFDTATGQLSGTPTVAGTFEITLEVTDASGFVNTVSVPLSIAAPAIAFDGSLPAARVGTGFLFTPAVSGGSPDYRFAVVAGALPSGLTLDPATGSISGTSTLEEIAGFTLAVTDSNGFSAERTFSLAVASNLGSATLPASVSDGQVGMTYVGSVAASGGEGLRYAISSGALPDGLTLDAATGAISGTPEQAGTALFTVTATDGDGRLNAQSYVMAVAEPAMIIDNGFPPGTIGQSYSDGIAVSGGIAPYRFTLSNAPRDLTIDPQTGVVSGLPRETGSFDVVITVVDAAGHTSRQASTLTVQRRALALVLRDIDPSGWTGEDYDSSIAATNGVGTVTYEIVDGELPDGVTMTPDGALVGSPRRVGRWAFTVRATDSEGNTGTRAYSMETAESPEAPSDLDIDVVLRPPVAAIGNTVRVEVTVSNGGEAATSGSVSLRDAGSGEIVDSTLIGSSGTATFTLIAETAGDRSFVVDYSGSPEIAAGSSDPVTLTTNAAETALSLSADPDSPAGDETTTLSARVDRVAPAMGLVGSGNVVFSLDGAEIATVPVSNGVATTTVTLRPGSRDISARFEPDDGNDLPSEDALSVSVSGTASVTLSGPQGPVPFQTPLTYTATVAASPDGDTAPTGTVVFVVDGADAGSASLSNGSASLTLDPLPAGPHQVSARYEGDGVYGTASSQPVSVVIEPEVLAPQASTTALSPNTATPVVGDAVTLTAMVTGSQALRPTGTVRFIDQTTGTGIGTGTLNGDGQATLLHRFTTADTRTISAEYLGDASNLPSRDQIVFNVVPSPTQISLTAGSDTVSPEGTTALTAAFSRMPDGRGPPRVEVIEFRADNVVFASVPVDGQSEVTVESPPIGMTTEFTAALVPEDAARTDLPSTSAPVLVGIDAVALDPTTTVLTIAPNPSQQGDPVTLSAQVNGTAGPAEGSVRFVQGPNVLGTEPLVGGVATLTVSTLPPGTSAITAQFLANATYDTSTDTGTATVTLPPGMAYLTISGSAQPNVVAGAGQPVSLTFQIGAVGGTVNNIALSIPGATGISCPAVTLADGATMQCTATYVTSFSDVGQGNLSITATVTGDGVEPASTTISVASRVDEVVETFEDLTNQFISARARMVTGIALPNVFDRRIAPSGNRLGSVNAQGSSTGQTFQFATSLEQWRGFANSSPDGGPMVPLEASPFNAWVDVRLALQGSQDDEQQWSRLAVAAAGVDLLVNDNLLIGVAAQGDWMVDSAAGSEFSGVGYLIGPYASIGLAENLSLDLALFYGQSFNEARADIGGVTYLGSFETDRLLASAGLSGFYELDEFILRPSATFFLSSERSDAYVVSDADGNSVPIPSQEILDLQLRGGLTIERTIELDDGAKLTPMVGLNLSYGGTLGESGFDDRLTGGVMAGLLYDNGNFSAKGSIEAEFGADGFEGATGRITISGKF</sequence>
<dbReference type="GO" id="GO:0016020">
    <property type="term" value="C:membrane"/>
    <property type="evidence" value="ECO:0007669"/>
    <property type="project" value="InterPro"/>
</dbReference>
<evidence type="ECO:0000313" key="3">
    <source>
        <dbReference type="Proteomes" id="UP001217476"/>
    </source>
</evidence>
<proteinExistence type="predicted"/>
<dbReference type="InterPro" id="IPR036709">
    <property type="entry name" value="Autotransporte_beta_dom_sf"/>
</dbReference>
<evidence type="ECO:0000313" key="2">
    <source>
        <dbReference type="EMBL" id="WEK06206.1"/>
    </source>
</evidence>
<dbReference type="Gene3D" id="2.60.40.10">
    <property type="entry name" value="Immunoglobulins"/>
    <property type="match status" value="27"/>
</dbReference>
<organism evidence="2 3">
    <name type="scientific">Candidatus Devosia phytovorans</name>
    <dbReference type="NCBI Taxonomy" id="3121372"/>
    <lineage>
        <taxon>Bacteria</taxon>
        <taxon>Pseudomonadati</taxon>
        <taxon>Pseudomonadota</taxon>
        <taxon>Alphaproteobacteria</taxon>
        <taxon>Hyphomicrobiales</taxon>
        <taxon>Devosiaceae</taxon>
        <taxon>Devosia</taxon>
    </lineage>
</organism>
<dbReference type="SUPFAM" id="SSF103515">
    <property type="entry name" value="Autotransporter"/>
    <property type="match status" value="1"/>
</dbReference>
<evidence type="ECO:0000259" key="1">
    <source>
        <dbReference type="PROSITE" id="PS51208"/>
    </source>
</evidence>
<dbReference type="PANTHER" id="PTHR37494:SF1">
    <property type="entry name" value="STAPHYLOCOCCUS AUREUS SURFACE PROTEIN A"/>
    <property type="match status" value="1"/>
</dbReference>
<dbReference type="Gene3D" id="2.40.128.130">
    <property type="entry name" value="Autotransporter beta-domain"/>
    <property type="match status" value="1"/>
</dbReference>
<dbReference type="InterPro" id="IPR032109">
    <property type="entry name" value="Big_3_5"/>
</dbReference>
<dbReference type="SMART" id="SM00736">
    <property type="entry name" value="CADG"/>
    <property type="match status" value="5"/>
</dbReference>
<name>A0AAJ5VWJ1_9HYPH</name>
<dbReference type="Pfam" id="PF05345">
    <property type="entry name" value="He_PIG"/>
    <property type="match status" value="18"/>
</dbReference>
<dbReference type="SUPFAM" id="SSF49313">
    <property type="entry name" value="Cadherin-like"/>
    <property type="match status" value="17"/>
</dbReference>
<dbReference type="InterPro" id="IPR015919">
    <property type="entry name" value="Cadherin-like_sf"/>
</dbReference>